<comment type="caution">
    <text evidence="1">The sequence shown here is derived from an EMBL/GenBank/DDBJ whole genome shotgun (WGS) entry which is preliminary data.</text>
</comment>
<reference evidence="1" key="1">
    <citation type="journal article" date="2016" name="Insect Biochem. Mol. Biol.">
        <title>Multifaceted biological insights from a draft genome sequence of the tobacco hornworm moth, Manduca sexta.</title>
        <authorList>
            <person name="Kanost M.R."/>
            <person name="Arrese E.L."/>
            <person name="Cao X."/>
            <person name="Chen Y.R."/>
            <person name="Chellapilla S."/>
            <person name="Goldsmith M.R."/>
            <person name="Grosse-Wilde E."/>
            <person name="Heckel D.G."/>
            <person name="Herndon N."/>
            <person name="Jiang H."/>
            <person name="Papanicolaou A."/>
            <person name="Qu J."/>
            <person name="Soulages J.L."/>
            <person name="Vogel H."/>
            <person name="Walters J."/>
            <person name="Waterhouse R.M."/>
            <person name="Ahn S.J."/>
            <person name="Almeida F.C."/>
            <person name="An C."/>
            <person name="Aqrawi P."/>
            <person name="Bretschneider A."/>
            <person name="Bryant W.B."/>
            <person name="Bucks S."/>
            <person name="Chao H."/>
            <person name="Chevignon G."/>
            <person name="Christen J.M."/>
            <person name="Clarke D.F."/>
            <person name="Dittmer N.T."/>
            <person name="Ferguson L.C.F."/>
            <person name="Garavelou S."/>
            <person name="Gordon K.H.J."/>
            <person name="Gunaratna R.T."/>
            <person name="Han Y."/>
            <person name="Hauser F."/>
            <person name="He Y."/>
            <person name="Heidel-Fischer H."/>
            <person name="Hirsh A."/>
            <person name="Hu Y."/>
            <person name="Jiang H."/>
            <person name="Kalra D."/>
            <person name="Klinner C."/>
            <person name="Konig C."/>
            <person name="Kovar C."/>
            <person name="Kroll A.R."/>
            <person name="Kuwar S.S."/>
            <person name="Lee S.L."/>
            <person name="Lehman R."/>
            <person name="Li K."/>
            <person name="Li Z."/>
            <person name="Liang H."/>
            <person name="Lovelace S."/>
            <person name="Lu Z."/>
            <person name="Mansfield J.H."/>
            <person name="McCulloch K.J."/>
            <person name="Mathew T."/>
            <person name="Morton B."/>
            <person name="Muzny D.M."/>
            <person name="Neunemann D."/>
            <person name="Ongeri F."/>
            <person name="Pauchet Y."/>
            <person name="Pu L.L."/>
            <person name="Pyrousis I."/>
            <person name="Rao X.J."/>
            <person name="Redding A."/>
            <person name="Roesel C."/>
            <person name="Sanchez-Gracia A."/>
            <person name="Schaack S."/>
            <person name="Shukla A."/>
            <person name="Tetreau G."/>
            <person name="Wang Y."/>
            <person name="Xiong G.H."/>
            <person name="Traut W."/>
            <person name="Walsh T.K."/>
            <person name="Worley K.C."/>
            <person name="Wu D."/>
            <person name="Wu W."/>
            <person name="Wu Y.Q."/>
            <person name="Zhang X."/>
            <person name="Zou Z."/>
            <person name="Zucker H."/>
            <person name="Briscoe A.D."/>
            <person name="Burmester T."/>
            <person name="Clem R.J."/>
            <person name="Feyereisen R."/>
            <person name="Grimmelikhuijzen C.J.P."/>
            <person name="Hamodrakas S.J."/>
            <person name="Hansson B.S."/>
            <person name="Huguet E."/>
            <person name="Jermiin L.S."/>
            <person name="Lan Q."/>
            <person name="Lehman H.K."/>
            <person name="Lorenzen M."/>
            <person name="Merzendorfer H."/>
            <person name="Michalopoulos I."/>
            <person name="Morton D.B."/>
            <person name="Muthukrishnan S."/>
            <person name="Oakeshott J.G."/>
            <person name="Palmer W."/>
            <person name="Park Y."/>
            <person name="Passarelli A.L."/>
            <person name="Rozas J."/>
            <person name="Schwartz L.M."/>
            <person name="Smith W."/>
            <person name="Southgate A."/>
            <person name="Vilcinskas A."/>
            <person name="Vogt R."/>
            <person name="Wang P."/>
            <person name="Werren J."/>
            <person name="Yu X.Q."/>
            <person name="Zhou J.J."/>
            <person name="Brown S.J."/>
            <person name="Scherer S.E."/>
            <person name="Richards S."/>
            <person name="Blissard G.W."/>
        </authorList>
    </citation>
    <scope>NUCLEOTIDE SEQUENCE</scope>
</reference>
<protein>
    <submittedName>
        <fullName evidence="1">Uncharacterized protein</fullName>
    </submittedName>
</protein>
<dbReference type="InterPro" id="IPR036058">
    <property type="entry name" value="Kazal_dom_sf"/>
</dbReference>
<sequence>MKKLIANISRIVTKPKLPEKIEVHPINRRSNDEVSDSNENLFVKLGKNLPKYGNLMKDVVMQEIQRGTDPTPLVEDMESQTEQFLSRRSSNGGPKAVPSTENNEISPWCAVAILCRRRISPVCGYDEKFGFGKFEDICHMFQVNCYWKYNFSLVHSCKPMS</sequence>
<proteinExistence type="predicted"/>
<accession>A0A921ZWN8</accession>
<evidence type="ECO:0000313" key="2">
    <source>
        <dbReference type="Proteomes" id="UP000791440"/>
    </source>
</evidence>
<gene>
    <name evidence="1" type="ORF">O3G_MSEX015298</name>
</gene>
<dbReference type="EMBL" id="JH669635">
    <property type="protein sequence ID" value="KAG6465660.1"/>
    <property type="molecule type" value="Genomic_DNA"/>
</dbReference>
<dbReference type="AlphaFoldDB" id="A0A921ZWN8"/>
<evidence type="ECO:0000313" key="1">
    <source>
        <dbReference type="EMBL" id="KAG6465660.1"/>
    </source>
</evidence>
<keyword evidence="2" id="KW-1185">Reference proteome</keyword>
<name>A0A921ZWN8_MANSE</name>
<reference evidence="1" key="2">
    <citation type="submission" date="2020-12" db="EMBL/GenBank/DDBJ databases">
        <authorList>
            <person name="Kanost M."/>
        </authorList>
    </citation>
    <scope>NUCLEOTIDE SEQUENCE</scope>
</reference>
<dbReference type="SUPFAM" id="SSF100895">
    <property type="entry name" value="Kazal-type serine protease inhibitors"/>
    <property type="match status" value="1"/>
</dbReference>
<organism evidence="1 2">
    <name type="scientific">Manduca sexta</name>
    <name type="common">Tobacco hawkmoth</name>
    <name type="synonym">Tobacco hornworm</name>
    <dbReference type="NCBI Taxonomy" id="7130"/>
    <lineage>
        <taxon>Eukaryota</taxon>
        <taxon>Metazoa</taxon>
        <taxon>Ecdysozoa</taxon>
        <taxon>Arthropoda</taxon>
        <taxon>Hexapoda</taxon>
        <taxon>Insecta</taxon>
        <taxon>Pterygota</taxon>
        <taxon>Neoptera</taxon>
        <taxon>Endopterygota</taxon>
        <taxon>Lepidoptera</taxon>
        <taxon>Glossata</taxon>
        <taxon>Ditrysia</taxon>
        <taxon>Bombycoidea</taxon>
        <taxon>Sphingidae</taxon>
        <taxon>Sphinginae</taxon>
        <taxon>Sphingini</taxon>
        <taxon>Manduca</taxon>
    </lineage>
</organism>
<dbReference type="Proteomes" id="UP000791440">
    <property type="component" value="Unassembled WGS sequence"/>
</dbReference>